<dbReference type="Pfam" id="PF05050">
    <property type="entry name" value="Methyltransf_21"/>
    <property type="match status" value="1"/>
</dbReference>
<dbReference type="SUPFAM" id="SSF53335">
    <property type="entry name" value="S-adenosyl-L-methionine-dependent methyltransferases"/>
    <property type="match status" value="1"/>
</dbReference>
<dbReference type="NCBIfam" id="TIGR01444">
    <property type="entry name" value="fkbM_fam"/>
    <property type="match status" value="1"/>
</dbReference>
<evidence type="ECO:0000313" key="3">
    <source>
        <dbReference type="Proteomes" id="UP001162640"/>
    </source>
</evidence>
<feature type="domain" description="Methyltransferase FkbM" evidence="1">
    <location>
        <begin position="88"/>
        <end position="268"/>
    </location>
</feature>
<name>A0A9W7A9I5_9STRA</name>
<sequence>MSNELPESAEIMHSNLQPKQTLPANLIYQNRLSSKNVLISKSKYGEFATLLDDKYVGQHIRTLGEWEDCVVSLLSLFIREGDVVWEGGSHIGTHTVPLARFIGEKGRVHTFEAHPKTRSVMQFNLLINDVNDIVEVHPLGLGEVEDEGKFIGLGDGCVEVVGITTCDSSMPKDSSNSGGFSFAGQEHLQNVNPDETIIQLTTFDSRLGNSKCPSVIKTDLEGMDVRALRGGAVMIKKCRPVIYLEAFAPLRNSWKMVDDFLVVDLGYKCYYDSFRTVPSDISAHYPLYESEKRRGKDATFSYKRLGALSFNWICHHEDETEIEKVFEELVEGERITPVVDVETDSIYKGGDCEEVDRQMREQKKFDFIIGGERESLC</sequence>
<gene>
    <name evidence="2" type="ORF">TL16_g03797</name>
</gene>
<accession>A0A9W7A9I5</accession>
<comment type="caution">
    <text evidence="2">The sequence shown here is derived from an EMBL/GenBank/DDBJ whole genome shotgun (WGS) entry which is preliminary data.</text>
</comment>
<dbReference type="Gene3D" id="3.40.50.150">
    <property type="entry name" value="Vaccinia Virus protein VP39"/>
    <property type="match status" value="1"/>
</dbReference>
<proteinExistence type="predicted"/>
<evidence type="ECO:0000313" key="2">
    <source>
        <dbReference type="EMBL" id="GMH63775.1"/>
    </source>
</evidence>
<protein>
    <recommendedName>
        <fullName evidence="1">Methyltransferase FkbM domain-containing protein</fullName>
    </recommendedName>
</protein>
<dbReference type="InterPro" id="IPR006342">
    <property type="entry name" value="FkbM_mtfrase"/>
</dbReference>
<dbReference type="AlphaFoldDB" id="A0A9W7A9I5"/>
<dbReference type="InterPro" id="IPR029063">
    <property type="entry name" value="SAM-dependent_MTases_sf"/>
</dbReference>
<organism evidence="2 3">
    <name type="scientific">Triparma laevis f. inornata</name>
    <dbReference type="NCBI Taxonomy" id="1714386"/>
    <lineage>
        <taxon>Eukaryota</taxon>
        <taxon>Sar</taxon>
        <taxon>Stramenopiles</taxon>
        <taxon>Ochrophyta</taxon>
        <taxon>Bolidophyceae</taxon>
        <taxon>Parmales</taxon>
        <taxon>Triparmaceae</taxon>
        <taxon>Triparma</taxon>
    </lineage>
</organism>
<dbReference type="EMBL" id="BLQM01000102">
    <property type="protein sequence ID" value="GMH63775.1"/>
    <property type="molecule type" value="Genomic_DNA"/>
</dbReference>
<evidence type="ECO:0000259" key="1">
    <source>
        <dbReference type="Pfam" id="PF05050"/>
    </source>
</evidence>
<dbReference type="Proteomes" id="UP001162640">
    <property type="component" value="Unassembled WGS sequence"/>
</dbReference>
<reference evidence="3" key="1">
    <citation type="journal article" date="2023" name="Commun. Biol.">
        <title>Genome analysis of Parmales, the sister group of diatoms, reveals the evolutionary specialization of diatoms from phago-mixotrophs to photoautotrophs.</title>
        <authorList>
            <person name="Ban H."/>
            <person name="Sato S."/>
            <person name="Yoshikawa S."/>
            <person name="Yamada K."/>
            <person name="Nakamura Y."/>
            <person name="Ichinomiya M."/>
            <person name="Sato N."/>
            <person name="Blanc-Mathieu R."/>
            <person name="Endo H."/>
            <person name="Kuwata A."/>
            <person name="Ogata H."/>
        </authorList>
    </citation>
    <scope>NUCLEOTIDE SEQUENCE [LARGE SCALE GENOMIC DNA]</scope>
</reference>